<evidence type="ECO:0000256" key="2">
    <source>
        <dbReference type="ARBA" id="ARBA00022692"/>
    </source>
</evidence>
<feature type="transmembrane region" description="Helical" evidence="7">
    <location>
        <begin position="149"/>
        <end position="171"/>
    </location>
</feature>
<evidence type="ECO:0000256" key="6">
    <source>
        <dbReference type="ARBA" id="ARBA00023239"/>
    </source>
</evidence>
<dbReference type="InterPro" id="IPR007782">
    <property type="entry name" value="VKG_COase"/>
</dbReference>
<comment type="caution">
    <text evidence="9">The sequence shown here is derived from an EMBL/GenBank/DDBJ whole genome shotgun (WGS) entry which is preliminary data.</text>
</comment>
<comment type="subcellular location">
    <subcellularLocation>
        <location evidence="1">Endomembrane system</location>
        <topology evidence="1">Multi-pass membrane protein</topology>
    </subcellularLocation>
</comment>
<reference evidence="10" key="1">
    <citation type="journal article" date="2019" name="Int. J. Syst. Evol. Microbiol.">
        <title>The Global Catalogue of Microorganisms (GCM) 10K type strain sequencing project: providing services to taxonomists for standard genome sequencing and annotation.</title>
        <authorList>
            <consortium name="The Broad Institute Genomics Platform"/>
            <consortium name="The Broad Institute Genome Sequencing Center for Infectious Disease"/>
            <person name="Wu L."/>
            <person name="Ma J."/>
        </authorList>
    </citation>
    <scope>NUCLEOTIDE SEQUENCE [LARGE SCALE GENOMIC DNA]</scope>
    <source>
        <strain evidence="10">KCTC 42423</strain>
    </source>
</reference>
<keyword evidence="3 7" id="KW-1133">Transmembrane helix</keyword>
<keyword evidence="10" id="KW-1185">Reference proteome</keyword>
<sequence length="447" mass="52932">MINRWLFTHIDNSPLIVFRIIFGLLIALEAIGAIFTGWIKRTLVAPDFTFNFIGFDFLQPLPGNGMYYYYAIMGIFGLLVMIGYRYKLSMSAYTLMWAGVYFMQKSSYNNHYYLLLLLCCIMICLPAADYYSLDTKQHPDKKKLSMPRWCLLLIIGQMWIVYTYGSVAKWYPDWLDFTVPKNLMAAKAHYPIIGKVLQNHWAHVSIAYTGILYDLLIIPLLLWRRTRWLAFGASIFFHLFNSIVFQVGIFPYLSLAFSLFFFPREVINRRFLKEKPFYTKNELIIPKFSTIIIPVFFIYLLVQIALPLRHWIIPGDVLWTEEGHRMSWRMMLRSRAGITNFYIKEKDKDERVFINKSDYLSNKQIRTVSTKPDAMWQFAQRLKKEYHQQGKEIEVYIDSKVSINGKKRRLFIDPEVDIANVPWNYFSTNPWIIKYPKKTKENSLPHQ</sequence>
<feature type="transmembrane region" description="Helical" evidence="7">
    <location>
        <begin position="111"/>
        <end position="128"/>
    </location>
</feature>
<keyword evidence="4 7" id="KW-0472">Membrane</keyword>
<keyword evidence="6" id="KW-0456">Lyase</keyword>
<evidence type="ECO:0000313" key="9">
    <source>
        <dbReference type="EMBL" id="MFD2590559.1"/>
    </source>
</evidence>
<feature type="transmembrane region" description="Helical" evidence="7">
    <location>
        <begin position="283"/>
        <end position="302"/>
    </location>
</feature>
<dbReference type="Pfam" id="PF05090">
    <property type="entry name" value="HTTM"/>
    <property type="match status" value="1"/>
</dbReference>
<proteinExistence type="predicted"/>
<organism evidence="9 10">
    <name type="scientific">Aquimarina hainanensis</name>
    <dbReference type="NCBI Taxonomy" id="1578017"/>
    <lineage>
        <taxon>Bacteria</taxon>
        <taxon>Pseudomonadati</taxon>
        <taxon>Bacteroidota</taxon>
        <taxon>Flavobacteriia</taxon>
        <taxon>Flavobacteriales</taxon>
        <taxon>Flavobacteriaceae</taxon>
        <taxon>Aquimarina</taxon>
    </lineage>
</organism>
<feature type="transmembrane region" description="Helical" evidence="7">
    <location>
        <begin position="201"/>
        <end position="223"/>
    </location>
</feature>
<dbReference type="RefSeq" id="WP_176028478.1">
    <property type="nucleotide sequence ID" value="NZ_JBHSJV010000001.1"/>
</dbReference>
<dbReference type="InterPro" id="IPR011020">
    <property type="entry name" value="HTTM-like"/>
</dbReference>
<evidence type="ECO:0000256" key="3">
    <source>
        <dbReference type="ARBA" id="ARBA00022989"/>
    </source>
</evidence>
<dbReference type="InterPro" id="IPR053935">
    <property type="entry name" value="VKGC_lumenal_dom"/>
</dbReference>
<dbReference type="EMBL" id="JBHULX010000004">
    <property type="protein sequence ID" value="MFD2590559.1"/>
    <property type="molecule type" value="Genomic_DNA"/>
</dbReference>
<evidence type="ECO:0000313" key="10">
    <source>
        <dbReference type="Proteomes" id="UP001597459"/>
    </source>
</evidence>
<keyword evidence="2 7" id="KW-0812">Transmembrane</keyword>
<name>A0ABW5N8Q9_9FLAO</name>
<dbReference type="PANTHER" id="PTHR12639">
    <property type="entry name" value="VITAMIN K-DEPENDENT GAMMA-CARBOXYLASE"/>
    <property type="match status" value="1"/>
</dbReference>
<feature type="domain" description="HTTM-like" evidence="8">
    <location>
        <begin position="7"/>
        <end position="266"/>
    </location>
</feature>
<dbReference type="SMART" id="SM00752">
    <property type="entry name" value="HTTM"/>
    <property type="match status" value="1"/>
</dbReference>
<keyword evidence="5" id="KW-1015">Disulfide bond</keyword>
<feature type="transmembrane region" description="Helical" evidence="7">
    <location>
        <begin position="67"/>
        <end position="86"/>
    </location>
</feature>
<accession>A0ABW5N8Q9</accession>
<evidence type="ECO:0000256" key="7">
    <source>
        <dbReference type="SAM" id="Phobius"/>
    </source>
</evidence>
<evidence type="ECO:0000256" key="4">
    <source>
        <dbReference type="ARBA" id="ARBA00023136"/>
    </source>
</evidence>
<dbReference type="PANTHER" id="PTHR12639:SF7">
    <property type="entry name" value="HTTM DOMAIN-CONTAINING PROTEIN"/>
    <property type="match status" value="1"/>
</dbReference>
<gene>
    <name evidence="9" type="ORF">ACFSTE_06910</name>
</gene>
<dbReference type="Proteomes" id="UP001597459">
    <property type="component" value="Unassembled WGS sequence"/>
</dbReference>
<protein>
    <submittedName>
        <fullName evidence="9">HTTM domain-containing protein</fullName>
    </submittedName>
</protein>
<feature type="transmembrane region" description="Helical" evidence="7">
    <location>
        <begin position="235"/>
        <end position="263"/>
    </location>
</feature>
<dbReference type="Pfam" id="PF22777">
    <property type="entry name" value="VKGC_lumenal_dom"/>
    <property type="match status" value="1"/>
</dbReference>
<feature type="transmembrane region" description="Helical" evidence="7">
    <location>
        <begin position="16"/>
        <end position="39"/>
    </location>
</feature>
<dbReference type="InterPro" id="IPR053934">
    <property type="entry name" value="HTTM_dom"/>
</dbReference>
<evidence type="ECO:0000259" key="8">
    <source>
        <dbReference type="SMART" id="SM00752"/>
    </source>
</evidence>
<evidence type="ECO:0000256" key="1">
    <source>
        <dbReference type="ARBA" id="ARBA00004127"/>
    </source>
</evidence>
<evidence type="ECO:0000256" key="5">
    <source>
        <dbReference type="ARBA" id="ARBA00023157"/>
    </source>
</evidence>